<dbReference type="Gene3D" id="3.30.1310.10">
    <property type="entry name" value="Nucleoid-associated protein YbaB-like domain"/>
    <property type="match status" value="1"/>
</dbReference>
<name>A0ABX0SKL9_9ACTN</name>
<comment type="caution">
    <text evidence="1">The sequence shown here is derived from an EMBL/GenBank/DDBJ whole genome shotgun (WGS) entry which is preliminary data.</text>
</comment>
<sequence>MTTRSSADEYAHAIQEILSRTYEATSVDGAVTVMSVGEARVTSASIEAVADPVGELSQSATDAVQRSLRQARAETRRALADLPGLNPQLRALLLGGQ</sequence>
<dbReference type="GO" id="GO:0003677">
    <property type="term" value="F:DNA binding"/>
    <property type="evidence" value="ECO:0007669"/>
    <property type="project" value="UniProtKB-KW"/>
</dbReference>
<accession>A0ABX0SKL9</accession>
<proteinExistence type="predicted"/>
<evidence type="ECO:0000313" key="1">
    <source>
        <dbReference type="EMBL" id="NIH57236.1"/>
    </source>
</evidence>
<keyword evidence="2" id="KW-1185">Reference proteome</keyword>
<protein>
    <submittedName>
        <fullName evidence="1">DNA-binding protein YbaB</fullName>
    </submittedName>
</protein>
<keyword evidence="1" id="KW-0238">DNA-binding</keyword>
<gene>
    <name evidence="1" type="ORF">FB473_001881</name>
</gene>
<dbReference type="InterPro" id="IPR036894">
    <property type="entry name" value="YbaB-like_sf"/>
</dbReference>
<dbReference type="RefSeq" id="WP_167166765.1">
    <property type="nucleotide sequence ID" value="NZ_BAAAOO010000008.1"/>
</dbReference>
<dbReference type="EMBL" id="JAAMOZ010000001">
    <property type="protein sequence ID" value="NIH57236.1"/>
    <property type="molecule type" value="Genomic_DNA"/>
</dbReference>
<evidence type="ECO:0000313" key="2">
    <source>
        <dbReference type="Proteomes" id="UP000749311"/>
    </source>
</evidence>
<organism evidence="1 2">
    <name type="scientific">Brooklawnia cerclae</name>
    <dbReference type="NCBI Taxonomy" id="349934"/>
    <lineage>
        <taxon>Bacteria</taxon>
        <taxon>Bacillati</taxon>
        <taxon>Actinomycetota</taxon>
        <taxon>Actinomycetes</taxon>
        <taxon>Propionibacteriales</taxon>
        <taxon>Propionibacteriaceae</taxon>
        <taxon>Brooklawnia</taxon>
    </lineage>
</organism>
<dbReference type="Proteomes" id="UP000749311">
    <property type="component" value="Unassembled WGS sequence"/>
</dbReference>
<reference evidence="1 2" key="1">
    <citation type="submission" date="2020-02" db="EMBL/GenBank/DDBJ databases">
        <title>Sequencing the genomes of 1000 actinobacteria strains.</title>
        <authorList>
            <person name="Klenk H.-P."/>
        </authorList>
    </citation>
    <scope>NUCLEOTIDE SEQUENCE [LARGE SCALE GENOMIC DNA]</scope>
    <source>
        <strain evidence="1 2">DSM 19609</strain>
    </source>
</reference>
<keyword evidence="1" id="KW-0614">Plasmid</keyword>